<dbReference type="RefSeq" id="XP_024502874.1">
    <property type="nucleotide sequence ID" value="XM_024648948.1"/>
</dbReference>
<dbReference type="CTD" id="36376038"/>
<name>A0A090L6E2_STRRB</name>
<protein>
    <submittedName>
        <fullName evidence="1 3">Uncharacterized protein</fullName>
    </submittedName>
</protein>
<evidence type="ECO:0000313" key="3">
    <source>
        <dbReference type="WBParaSite" id="SRAE_1000193100.1"/>
    </source>
</evidence>
<reference evidence="3" key="2">
    <citation type="submission" date="2020-12" db="UniProtKB">
        <authorList>
            <consortium name="WormBaseParasite"/>
        </authorList>
    </citation>
    <scope>IDENTIFICATION</scope>
</reference>
<gene>
    <name evidence="1 3 4" type="ORF">SRAE_1000193100</name>
</gene>
<dbReference type="STRING" id="34506.A0A090L6E2"/>
<keyword evidence="2" id="KW-1185">Reference proteome</keyword>
<reference evidence="1 2" key="1">
    <citation type="submission" date="2014-09" db="EMBL/GenBank/DDBJ databases">
        <authorList>
            <person name="Martin A.A."/>
        </authorList>
    </citation>
    <scope>NUCLEOTIDE SEQUENCE</scope>
    <source>
        <strain evidence="2">ED321</strain>
        <strain evidence="1">ED321 Heterogonic</strain>
    </source>
</reference>
<sequence length="103" mass="11924">MLSEYENLKIGSGRKLINGFSKNIFFINVYGPRFELYFNYTSNIYYKPEPLDKIIVNDIFGGNIPKSLKDFNDGINYSNIKGAHVEKMKEILLSMIALNQLFM</sequence>
<accession>A0A090L6E2</accession>
<dbReference type="AlphaFoldDB" id="A0A090L6E2"/>
<dbReference type="WBParaSite" id="SRAE_1000193100.1">
    <property type="protein sequence ID" value="SRAE_1000193100.1"/>
    <property type="gene ID" value="WBGene00258543"/>
</dbReference>
<proteinExistence type="predicted"/>
<evidence type="ECO:0000313" key="2">
    <source>
        <dbReference type="Proteomes" id="UP000035682"/>
    </source>
</evidence>
<dbReference type="WormBase" id="SRAE_1000193100">
    <property type="protein sequence ID" value="SRP00272"/>
    <property type="gene ID" value="WBGene00258543"/>
</dbReference>
<dbReference type="Proteomes" id="UP000035682">
    <property type="component" value="Unplaced"/>
</dbReference>
<dbReference type="GeneID" id="36376038"/>
<organism evidence="1">
    <name type="scientific">Strongyloides ratti</name>
    <name type="common">Parasitic roundworm</name>
    <dbReference type="NCBI Taxonomy" id="34506"/>
    <lineage>
        <taxon>Eukaryota</taxon>
        <taxon>Metazoa</taxon>
        <taxon>Ecdysozoa</taxon>
        <taxon>Nematoda</taxon>
        <taxon>Chromadorea</taxon>
        <taxon>Rhabditida</taxon>
        <taxon>Tylenchina</taxon>
        <taxon>Panagrolaimomorpha</taxon>
        <taxon>Strongyloidoidea</taxon>
        <taxon>Strongyloididae</taxon>
        <taxon>Strongyloides</taxon>
    </lineage>
</organism>
<dbReference type="EMBL" id="LN609528">
    <property type="protein sequence ID" value="CEF63673.1"/>
    <property type="molecule type" value="Genomic_DNA"/>
</dbReference>
<evidence type="ECO:0000313" key="4">
    <source>
        <dbReference type="WormBase" id="SRAE_1000193100"/>
    </source>
</evidence>
<evidence type="ECO:0000313" key="1">
    <source>
        <dbReference type="EMBL" id="CEF63673.1"/>
    </source>
</evidence>